<dbReference type="SUPFAM" id="SSF53383">
    <property type="entry name" value="PLP-dependent transferases"/>
    <property type="match status" value="1"/>
</dbReference>
<dbReference type="NCBIfam" id="NF005684">
    <property type="entry name" value="PRK07482.1"/>
    <property type="match status" value="1"/>
</dbReference>
<comment type="similarity">
    <text evidence="2 6">Belongs to the class-III pyridoxal-phosphate-dependent aminotransferase family.</text>
</comment>
<dbReference type="OrthoDB" id="3398487at2"/>
<gene>
    <name evidence="7" type="ORF">C7410_101332</name>
</gene>
<dbReference type="AlphaFoldDB" id="A0A2V4UJ95"/>
<name>A0A2V4UJ95_9BURK</name>
<comment type="caution">
    <text evidence="7">The sequence shown here is derived from an EMBL/GenBank/DDBJ whole genome shotgun (WGS) entry which is preliminary data.</text>
</comment>
<dbReference type="Gene3D" id="3.40.640.10">
    <property type="entry name" value="Type I PLP-dependent aspartate aminotransferase-like (Major domain)"/>
    <property type="match status" value="1"/>
</dbReference>
<evidence type="ECO:0000256" key="4">
    <source>
        <dbReference type="ARBA" id="ARBA00022679"/>
    </source>
</evidence>
<sequence>MLSTLEEADRRHYFHPGTHAFDHASGALPPLIVDRASGIRLTDVEGREYIDGFAGLYCVNVGYGREEIAVRIAEQCKRLSYYHSYQGAGHAPAIELSQRLIEQWAPQGMIKVYYGMSGSDANETQIKLVWYYNNILGRPNKKKIIARDRAYHGSGIVTGGLTGLPVYHANFDAPFDRVIRAMCPDYYRRPDPAMSEARFTEQCVAELEALIEREGADTIAAFIAEPMNGTGGIVPPPAGYWPAVQALLKRHDILLIADEVVCGFGRLGARTGCERFGIAPDLVTFAKGLTSGYAPLSAVVVGEAFWDVLMRGSREQGMMGHGWTYSGHPLGAAAALANLDIIEREGLVQNAGDVGGYLLERLRATLGTHHAVGDIRGVGMMLAVELMRDPAARERFPADQRINARVVAAARERGLLIRARGTDIVGFAPPLITTHDDADEIVSRMAAALDEVLS</sequence>
<keyword evidence="4" id="KW-0808">Transferase</keyword>
<dbReference type="InterPro" id="IPR015421">
    <property type="entry name" value="PyrdxlP-dep_Trfase_major"/>
</dbReference>
<comment type="cofactor">
    <cofactor evidence="1">
        <name>pyridoxal 5'-phosphate</name>
        <dbReference type="ChEBI" id="CHEBI:597326"/>
    </cofactor>
</comment>
<protein>
    <submittedName>
        <fullName evidence="7">L-2,4-diaminobutyrate transaminase</fullName>
    </submittedName>
</protein>
<dbReference type="EMBL" id="QJSQ01000001">
    <property type="protein sequence ID" value="PYE28000.1"/>
    <property type="molecule type" value="Genomic_DNA"/>
</dbReference>
<dbReference type="PROSITE" id="PS00600">
    <property type="entry name" value="AA_TRANSFER_CLASS_3"/>
    <property type="match status" value="1"/>
</dbReference>
<evidence type="ECO:0000313" key="8">
    <source>
        <dbReference type="Proteomes" id="UP000247772"/>
    </source>
</evidence>
<evidence type="ECO:0000313" key="7">
    <source>
        <dbReference type="EMBL" id="PYE28000.1"/>
    </source>
</evidence>
<dbReference type="InterPro" id="IPR015424">
    <property type="entry name" value="PyrdxlP-dep_Trfase"/>
</dbReference>
<dbReference type="PANTHER" id="PTHR43094">
    <property type="entry name" value="AMINOTRANSFERASE"/>
    <property type="match status" value="1"/>
</dbReference>
<dbReference type="CDD" id="cd00610">
    <property type="entry name" value="OAT_like"/>
    <property type="match status" value="1"/>
</dbReference>
<dbReference type="GO" id="GO:0030170">
    <property type="term" value="F:pyridoxal phosphate binding"/>
    <property type="evidence" value="ECO:0007669"/>
    <property type="project" value="InterPro"/>
</dbReference>
<dbReference type="InterPro" id="IPR049704">
    <property type="entry name" value="Aminotrans_3_PPA_site"/>
</dbReference>
<dbReference type="FunFam" id="3.40.640.10:FF:000014">
    <property type="entry name" value="Adenosylmethionine-8-amino-7-oxononanoate aminotransferase, probable"/>
    <property type="match status" value="1"/>
</dbReference>
<dbReference type="PIRSF" id="PIRSF000521">
    <property type="entry name" value="Transaminase_4ab_Lys_Orn"/>
    <property type="match status" value="1"/>
</dbReference>
<dbReference type="GO" id="GO:0008483">
    <property type="term" value="F:transaminase activity"/>
    <property type="evidence" value="ECO:0007669"/>
    <property type="project" value="UniProtKB-KW"/>
</dbReference>
<dbReference type="Gene3D" id="3.90.1150.10">
    <property type="entry name" value="Aspartate Aminotransferase, domain 1"/>
    <property type="match status" value="1"/>
</dbReference>
<evidence type="ECO:0000256" key="3">
    <source>
        <dbReference type="ARBA" id="ARBA00022576"/>
    </source>
</evidence>
<dbReference type="RefSeq" id="WP_110854170.1">
    <property type="nucleotide sequence ID" value="NZ_QJSQ01000001.1"/>
</dbReference>
<evidence type="ECO:0000256" key="1">
    <source>
        <dbReference type="ARBA" id="ARBA00001933"/>
    </source>
</evidence>
<dbReference type="InterPro" id="IPR015422">
    <property type="entry name" value="PyrdxlP-dep_Trfase_small"/>
</dbReference>
<organism evidence="7 8">
    <name type="scientific">Paraburkholderia silvatlantica</name>
    <dbReference type="NCBI Taxonomy" id="321895"/>
    <lineage>
        <taxon>Bacteria</taxon>
        <taxon>Pseudomonadati</taxon>
        <taxon>Pseudomonadota</taxon>
        <taxon>Betaproteobacteria</taxon>
        <taxon>Burkholderiales</taxon>
        <taxon>Burkholderiaceae</taxon>
        <taxon>Paraburkholderia</taxon>
    </lineage>
</organism>
<evidence type="ECO:0000256" key="5">
    <source>
        <dbReference type="ARBA" id="ARBA00022898"/>
    </source>
</evidence>
<proteinExistence type="inferred from homology"/>
<evidence type="ECO:0000256" key="2">
    <source>
        <dbReference type="ARBA" id="ARBA00008954"/>
    </source>
</evidence>
<keyword evidence="5 6" id="KW-0663">Pyridoxal phosphate</keyword>
<evidence type="ECO:0000256" key="6">
    <source>
        <dbReference type="RuleBase" id="RU003560"/>
    </source>
</evidence>
<reference evidence="7 8" key="1">
    <citation type="submission" date="2018-06" db="EMBL/GenBank/DDBJ databases">
        <title>Genomic Encyclopedia of Type Strains, Phase IV (KMG-V): Genome sequencing to study the core and pangenomes of soil and plant-associated prokaryotes.</title>
        <authorList>
            <person name="Whitman W."/>
        </authorList>
    </citation>
    <scope>NUCLEOTIDE SEQUENCE [LARGE SCALE GENOMIC DNA]</scope>
    <source>
        <strain evidence="7 8">SRCL-318</strain>
    </source>
</reference>
<dbReference type="NCBIfam" id="NF004767">
    <property type="entry name" value="PRK06105.1"/>
    <property type="match status" value="1"/>
</dbReference>
<dbReference type="PANTHER" id="PTHR43094:SF1">
    <property type="entry name" value="AMINOTRANSFERASE CLASS-III"/>
    <property type="match status" value="1"/>
</dbReference>
<dbReference type="Proteomes" id="UP000247772">
    <property type="component" value="Unassembled WGS sequence"/>
</dbReference>
<dbReference type="Pfam" id="PF00202">
    <property type="entry name" value="Aminotran_3"/>
    <property type="match status" value="1"/>
</dbReference>
<keyword evidence="3" id="KW-0032">Aminotransferase</keyword>
<accession>A0A2V4UJ95</accession>
<dbReference type="InterPro" id="IPR005814">
    <property type="entry name" value="Aminotrans_3"/>
</dbReference>